<dbReference type="EMBL" id="PNBA02000003">
    <property type="protein sequence ID" value="KAG6430474.1"/>
    <property type="molecule type" value="Genomic_DNA"/>
</dbReference>
<organism evidence="1">
    <name type="scientific">Salvia splendens</name>
    <name type="common">Scarlet sage</name>
    <dbReference type="NCBI Taxonomy" id="180675"/>
    <lineage>
        <taxon>Eukaryota</taxon>
        <taxon>Viridiplantae</taxon>
        <taxon>Streptophyta</taxon>
        <taxon>Embryophyta</taxon>
        <taxon>Tracheophyta</taxon>
        <taxon>Spermatophyta</taxon>
        <taxon>Magnoliopsida</taxon>
        <taxon>eudicotyledons</taxon>
        <taxon>Gunneridae</taxon>
        <taxon>Pentapetalae</taxon>
        <taxon>asterids</taxon>
        <taxon>lamiids</taxon>
        <taxon>Lamiales</taxon>
        <taxon>Lamiaceae</taxon>
        <taxon>Nepetoideae</taxon>
        <taxon>Mentheae</taxon>
        <taxon>Salviinae</taxon>
        <taxon>Salvia</taxon>
        <taxon>Salvia subgen. Calosphace</taxon>
        <taxon>core Calosphace</taxon>
    </lineage>
</organism>
<reference evidence="1" key="2">
    <citation type="submission" date="2020-08" db="EMBL/GenBank/DDBJ databases">
        <title>Plant Genome Project.</title>
        <authorList>
            <person name="Zhang R.-G."/>
        </authorList>
    </citation>
    <scope>NUCLEOTIDE SEQUENCE</scope>
    <source>
        <strain evidence="1">Huo1</strain>
        <tissue evidence="1">Leaf</tissue>
    </source>
</reference>
<accession>A0A8X8YEY0</accession>
<evidence type="ECO:0000313" key="2">
    <source>
        <dbReference type="Proteomes" id="UP000298416"/>
    </source>
</evidence>
<comment type="caution">
    <text evidence="1">The sequence shown here is derived from an EMBL/GenBank/DDBJ whole genome shotgun (WGS) entry which is preliminary data.</text>
</comment>
<gene>
    <name evidence="1" type="ORF">SASPL_108543</name>
</gene>
<proteinExistence type="predicted"/>
<protein>
    <submittedName>
        <fullName evidence="1">Uncharacterized protein</fullName>
    </submittedName>
</protein>
<keyword evidence="2" id="KW-1185">Reference proteome</keyword>
<reference evidence="1" key="1">
    <citation type="submission" date="2018-01" db="EMBL/GenBank/DDBJ databases">
        <authorList>
            <person name="Mao J.F."/>
        </authorList>
    </citation>
    <scope>NUCLEOTIDE SEQUENCE</scope>
    <source>
        <strain evidence="1">Huo1</strain>
        <tissue evidence="1">Leaf</tissue>
    </source>
</reference>
<dbReference type="AlphaFoldDB" id="A0A8X8YEY0"/>
<dbReference type="PANTHER" id="PTHR46741">
    <property type="entry name" value="OS09G0413600 PROTEIN"/>
    <property type="match status" value="1"/>
</dbReference>
<sequence length="144" mass="16572">MVPKSCRIRGLPTISEDSETPEMIEDLRPLEIDHKIGFKEVIDGIQRFYQSYTNEMRKRDILNYRASHAASCFLQLKETKPFTAGKTRADFGLPRFLAGKGRRDLEVVTSENQQFVSFPSSTSKVRSPYLSEKLAIRPRYGERP</sequence>
<evidence type="ECO:0000313" key="1">
    <source>
        <dbReference type="EMBL" id="KAG6430474.1"/>
    </source>
</evidence>
<dbReference type="Proteomes" id="UP000298416">
    <property type="component" value="Unassembled WGS sequence"/>
</dbReference>
<dbReference type="PANTHER" id="PTHR46741:SF4">
    <property type="entry name" value="FINGER FYVE DOMAIN PROTEIN, PUTATIVE (DUF1666)-RELATED"/>
    <property type="match status" value="1"/>
</dbReference>
<name>A0A8X8YEY0_SALSN</name>